<dbReference type="AlphaFoldDB" id="A0A8E7EKC9"/>
<evidence type="ECO:0008006" key="3">
    <source>
        <dbReference type="Google" id="ProtNLM"/>
    </source>
</evidence>
<evidence type="ECO:0000313" key="2">
    <source>
        <dbReference type="Proteomes" id="UP000680656"/>
    </source>
</evidence>
<evidence type="ECO:0000313" key="1">
    <source>
        <dbReference type="EMBL" id="QVV89551.1"/>
    </source>
</evidence>
<dbReference type="Gene3D" id="1.20.120.330">
    <property type="entry name" value="Nucleotidyltransferases domain 2"/>
    <property type="match status" value="1"/>
</dbReference>
<name>A0A8E7EKC9_9EURY</name>
<gene>
    <name evidence="1" type="ORF">KHC33_03245</name>
</gene>
<dbReference type="EMBL" id="CP075546">
    <property type="protein sequence ID" value="QVV89551.1"/>
    <property type="molecule type" value="Genomic_DNA"/>
</dbReference>
<organism evidence="1 2">
    <name type="scientific">Methanospirillum purgamenti</name>
    <dbReference type="NCBI Taxonomy" id="2834276"/>
    <lineage>
        <taxon>Archaea</taxon>
        <taxon>Methanobacteriati</taxon>
        <taxon>Methanobacteriota</taxon>
        <taxon>Stenosarchaea group</taxon>
        <taxon>Methanomicrobia</taxon>
        <taxon>Methanomicrobiales</taxon>
        <taxon>Methanospirillaceae</taxon>
        <taxon>Methanospirillum</taxon>
    </lineage>
</organism>
<dbReference type="Proteomes" id="UP000680656">
    <property type="component" value="Chromosome"/>
</dbReference>
<accession>A0A8E7EKC9</accession>
<dbReference type="SUPFAM" id="SSF81593">
    <property type="entry name" value="Nucleotidyltransferase substrate binding subunit/domain"/>
    <property type="match status" value="1"/>
</dbReference>
<dbReference type="KEGG" id="mrtj:KHC33_03245"/>
<dbReference type="RefSeq" id="WP_214420343.1">
    <property type="nucleotide sequence ID" value="NZ_CP075546.1"/>
</dbReference>
<reference evidence="1 2" key="1">
    <citation type="submission" date="2021-05" db="EMBL/GenBank/DDBJ databases">
        <title>A novel Methanospirillum isolate from a pyrite-forming mixed culture.</title>
        <authorList>
            <person name="Bunk B."/>
            <person name="Sproer C."/>
            <person name="Spring S."/>
            <person name="Pester M."/>
        </authorList>
    </citation>
    <scope>NUCLEOTIDE SEQUENCE [LARGE SCALE GENOMIC DNA]</scope>
    <source>
        <strain evidence="1 2">J.3.6.1-F.2.7.3</strain>
    </source>
</reference>
<proteinExistence type="predicted"/>
<sequence>MNLGETKEILIQNDEFLLKSKTWLVHSYEICNQIGKKTDYSLDEMDAFEALNSRFARASDLLIQQMFRTIQMIELEPGGTILDRINRAEKLGYINSAEDMKRIREIRNTIVHEYNQKDVIRLFHDILDETPILIESIEMTHSYIEKYLTIS</sequence>
<dbReference type="GeneID" id="65096167"/>
<protein>
    <recommendedName>
        <fullName evidence="3">DUF86 domain-containing protein</fullName>
    </recommendedName>
</protein>
<keyword evidence="2" id="KW-1185">Reference proteome</keyword>